<proteinExistence type="predicted"/>
<dbReference type="EMBL" id="CP036525">
    <property type="protein sequence ID" value="QDT06838.1"/>
    <property type="molecule type" value="Genomic_DNA"/>
</dbReference>
<dbReference type="InterPro" id="IPR011990">
    <property type="entry name" value="TPR-like_helical_dom_sf"/>
</dbReference>
<dbReference type="PANTHER" id="PTHR30383">
    <property type="entry name" value="THIOESTERASE 1/PROTEASE 1/LYSOPHOSPHOLIPASE L1"/>
    <property type="match status" value="1"/>
</dbReference>
<name>A0A517NIC3_9BACT</name>
<dbReference type="InterPro" id="IPR051532">
    <property type="entry name" value="Ester_Hydrolysis_Enzymes"/>
</dbReference>
<dbReference type="Gene3D" id="1.25.40.10">
    <property type="entry name" value="Tetratricopeptide repeat domain"/>
    <property type="match status" value="1"/>
</dbReference>
<keyword evidence="2" id="KW-0812">Transmembrane</keyword>
<evidence type="ECO:0000313" key="3">
    <source>
        <dbReference type="EMBL" id="QDT06838.1"/>
    </source>
</evidence>
<gene>
    <name evidence="3" type="ORF">K227x_52590</name>
</gene>
<feature type="region of interest" description="Disordered" evidence="1">
    <location>
        <begin position="593"/>
        <end position="613"/>
    </location>
</feature>
<dbReference type="GO" id="GO:0004622">
    <property type="term" value="F:phosphatidylcholine lysophospholipase activity"/>
    <property type="evidence" value="ECO:0007669"/>
    <property type="project" value="TreeGrafter"/>
</dbReference>
<dbReference type="InterPro" id="IPR036514">
    <property type="entry name" value="SGNH_hydro_sf"/>
</dbReference>
<sequence length="613" mass="67127">MCVGDRAAIFGIELPASTFSQSKSGDRLTAEPPPDVRRLSTGKKAVFALATLAAFFLVIEVALAVIGFPGDRIVDDPYVGFTGALPLMQASVGPDGDAVMTTAPGKLRLFNQQWFKTPKPAGTRRVFCVGGSTTYGRPFDDATSYSGYLRRLLPQVDPSSDWEVINAGGVSYASYRVAAVMEELADYQPDLFIVYTAHNEFLERRTYASIFATPDWQQSIGSMVRSTRTFAAIDAFVDLIATKQAPADGAVGDDGLAPPLADDDRGIEMLPGEVDERLNHTVGPSDYERDDAWQAAVVTHYEANLNRMVQIARSAGAAIVFVEPASNEKDCAPFKNQDSFFDDATQRFADGQYDDAQSLFAKAIDRDVCPLRATTAISKAIADVAEDQQVPVVPFARRLRQQCVEDWGHSCLGKEYFLDHVHPNIDTHRDLAVWIIETLVQSEWMDGTAPAAEVVAAVDQAIHQSLDPQHQGVAFRNLAKVMHWSGKFPEASRHAEDALRLLPGDPESQFVLADSLVRMGLIDLAIDRYQRLMDQQLYEPALLRFAVLLADTGRLDQAKPYTLMATAAAKSSTRRSALQLLVRIHTALGEDQQADEAVRQMRAEGTSADASGY</sequence>
<dbReference type="SUPFAM" id="SSF48452">
    <property type="entry name" value="TPR-like"/>
    <property type="match status" value="1"/>
</dbReference>
<protein>
    <submittedName>
        <fullName evidence="3">Tetratricopeptide repeat protein</fullName>
    </submittedName>
</protein>
<keyword evidence="4" id="KW-1185">Reference proteome</keyword>
<evidence type="ECO:0000256" key="1">
    <source>
        <dbReference type="SAM" id="MobiDB-lite"/>
    </source>
</evidence>
<dbReference type="KEGG" id="rlc:K227x_52590"/>
<evidence type="ECO:0000256" key="2">
    <source>
        <dbReference type="SAM" id="Phobius"/>
    </source>
</evidence>
<reference evidence="3 4" key="1">
    <citation type="submission" date="2019-02" db="EMBL/GenBank/DDBJ databases">
        <title>Deep-cultivation of Planctomycetes and their phenomic and genomic characterization uncovers novel biology.</title>
        <authorList>
            <person name="Wiegand S."/>
            <person name="Jogler M."/>
            <person name="Boedeker C."/>
            <person name="Pinto D."/>
            <person name="Vollmers J."/>
            <person name="Rivas-Marin E."/>
            <person name="Kohn T."/>
            <person name="Peeters S.H."/>
            <person name="Heuer A."/>
            <person name="Rast P."/>
            <person name="Oberbeckmann S."/>
            <person name="Bunk B."/>
            <person name="Jeske O."/>
            <person name="Meyerdierks A."/>
            <person name="Storesund J.E."/>
            <person name="Kallscheuer N."/>
            <person name="Luecker S."/>
            <person name="Lage O.M."/>
            <person name="Pohl T."/>
            <person name="Merkel B.J."/>
            <person name="Hornburger P."/>
            <person name="Mueller R.-W."/>
            <person name="Bruemmer F."/>
            <person name="Labrenz M."/>
            <person name="Spormann A.M."/>
            <person name="Op den Camp H."/>
            <person name="Overmann J."/>
            <person name="Amann R."/>
            <person name="Jetten M.S.M."/>
            <person name="Mascher T."/>
            <person name="Medema M.H."/>
            <person name="Devos D.P."/>
            <person name="Kaster A.-K."/>
            <person name="Ovreas L."/>
            <person name="Rohde M."/>
            <person name="Galperin M.Y."/>
            <person name="Jogler C."/>
        </authorList>
    </citation>
    <scope>NUCLEOTIDE SEQUENCE [LARGE SCALE GENOMIC DNA]</scope>
    <source>
        <strain evidence="3 4">K22_7</strain>
    </source>
</reference>
<dbReference type="Proteomes" id="UP000318538">
    <property type="component" value="Chromosome"/>
</dbReference>
<evidence type="ECO:0000313" key="4">
    <source>
        <dbReference type="Proteomes" id="UP000318538"/>
    </source>
</evidence>
<dbReference type="PANTHER" id="PTHR30383:SF5">
    <property type="entry name" value="SGNH HYDROLASE-TYPE ESTERASE DOMAIN-CONTAINING PROTEIN"/>
    <property type="match status" value="1"/>
</dbReference>
<dbReference type="Gene3D" id="3.40.50.1110">
    <property type="entry name" value="SGNH hydrolase"/>
    <property type="match status" value="2"/>
</dbReference>
<dbReference type="SUPFAM" id="SSF52266">
    <property type="entry name" value="SGNH hydrolase"/>
    <property type="match status" value="1"/>
</dbReference>
<dbReference type="AlphaFoldDB" id="A0A517NIC3"/>
<keyword evidence="2" id="KW-1133">Transmembrane helix</keyword>
<keyword evidence="2" id="KW-0472">Membrane</keyword>
<organism evidence="3 4">
    <name type="scientific">Rubripirellula lacrimiformis</name>
    <dbReference type="NCBI Taxonomy" id="1930273"/>
    <lineage>
        <taxon>Bacteria</taxon>
        <taxon>Pseudomonadati</taxon>
        <taxon>Planctomycetota</taxon>
        <taxon>Planctomycetia</taxon>
        <taxon>Pirellulales</taxon>
        <taxon>Pirellulaceae</taxon>
        <taxon>Rubripirellula</taxon>
    </lineage>
</organism>
<feature type="transmembrane region" description="Helical" evidence="2">
    <location>
        <begin position="46"/>
        <end position="68"/>
    </location>
</feature>
<accession>A0A517NIC3</accession>